<keyword evidence="6 8" id="KW-0446">Lipid-binding</keyword>
<dbReference type="OrthoDB" id="619536at2759"/>
<reference evidence="11" key="1">
    <citation type="submission" date="2016-05" db="EMBL/GenBank/DDBJ databases">
        <title>Comparative genomics of biotechnologically important yeasts.</title>
        <authorList>
            <consortium name="DOE Joint Genome Institute"/>
            <person name="Riley R."/>
            <person name="Haridas S."/>
            <person name="Wolfe K.H."/>
            <person name="Lopes M.R."/>
            <person name="Hittinger C.T."/>
            <person name="Goker M."/>
            <person name="Salamov A."/>
            <person name="Wisecaver J."/>
            <person name="Long T.M."/>
            <person name="Aerts A.L."/>
            <person name="Barry K."/>
            <person name="Choi C."/>
            <person name="Clum A."/>
            <person name="Coughlan A.Y."/>
            <person name="Deshpande S."/>
            <person name="Douglass A.P."/>
            <person name="Hanson S.J."/>
            <person name="Klenk H.-P."/>
            <person name="Labutti K."/>
            <person name="Lapidus A."/>
            <person name="Lindquist E."/>
            <person name="Lipzen A."/>
            <person name="Meier-Kolthoff J.P."/>
            <person name="Ohm R.A."/>
            <person name="Otillar R.P."/>
            <person name="Pangilinan J."/>
            <person name="Peng Y."/>
            <person name="Rokas A."/>
            <person name="Rosa C.A."/>
            <person name="Scheuner C."/>
            <person name="Sibirny A.A."/>
            <person name="Slot J.C."/>
            <person name="Stielow J.B."/>
            <person name="Sun H."/>
            <person name="Kurtzman C.P."/>
            <person name="Blackwell M."/>
            <person name="Grigoriev I.V."/>
            <person name="Jeffries T.W."/>
        </authorList>
    </citation>
    <scope>NUCLEOTIDE SEQUENCE [LARGE SCALE GENOMIC DNA]</scope>
    <source>
        <strain evidence="11">NRRL Y-17324</strain>
    </source>
</reference>
<sequence>MLKSRLISVARSSRGVTRSYHSVDHPTSNQIVNSKSVESKILTKALDYIPKFGFESICITQAIRDMGYADSLESSVTSNPIGTPEFQLMYHWLKVQRQNLEQLVVDPKSEFHQIRDEYDRVSYLIKKRLEFNVPIINKLGKGLGQLVVPYNINRGMEELHNLSDDISFYAGDRSNDFAWYSKRLSLSSVYVSSELFMLQDSSPEFKKTMEFVDNKVQGINDLGNAYNNVEQWGLFNAITLVNLIKSQLLRG</sequence>
<evidence type="ECO:0000256" key="1">
    <source>
        <dbReference type="ARBA" id="ARBA00004173"/>
    </source>
</evidence>
<dbReference type="GeneID" id="30980773"/>
<evidence type="ECO:0000313" key="10">
    <source>
        <dbReference type="EMBL" id="ODV79622.1"/>
    </source>
</evidence>
<dbReference type="InterPro" id="IPR012762">
    <property type="entry name" value="Ubiq_biosynth_COQ9"/>
</dbReference>
<name>A0A1E4SJL1_9ASCO</name>
<organism evidence="10 11">
    <name type="scientific">Suhomyces tanzawaensis NRRL Y-17324</name>
    <dbReference type="NCBI Taxonomy" id="984487"/>
    <lineage>
        <taxon>Eukaryota</taxon>
        <taxon>Fungi</taxon>
        <taxon>Dikarya</taxon>
        <taxon>Ascomycota</taxon>
        <taxon>Saccharomycotina</taxon>
        <taxon>Pichiomycetes</taxon>
        <taxon>Debaryomycetaceae</taxon>
        <taxon>Suhomyces</taxon>
    </lineage>
</organism>
<dbReference type="Pfam" id="PF08511">
    <property type="entry name" value="COQ9"/>
    <property type="match status" value="1"/>
</dbReference>
<evidence type="ECO:0000256" key="8">
    <source>
        <dbReference type="RuleBase" id="RU366063"/>
    </source>
</evidence>
<keyword evidence="4 8" id="KW-0831">Ubiquinone biosynthesis</keyword>
<dbReference type="PANTHER" id="PTHR21427">
    <property type="entry name" value="UBIQUINONE BIOSYNTHESIS PROTEIN COQ9, MITOCHONDRIAL"/>
    <property type="match status" value="1"/>
</dbReference>
<dbReference type="EMBL" id="KV453911">
    <property type="protein sequence ID" value="ODV79622.1"/>
    <property type="molecule type" value="Genomic_DNA"/>
</dbReference>
<comment type="function">
    <text evidence="8">Membrane-associated protein that warps the membrane surface to access and bind aromatic isoprenes with high specificity, including ubiquinone (CoQ) isoprene intermediates and presents them directly to Coq7, therefore facilitating the Coq7-mediated hydroxylase step. Participates in the biosynthesis of coenzyme Q, also named ubiquinone, an essential lipid-soluble electron transporter for aerobic cellular respiration.</text>
</comment>
<keyword evidence="7 8" id="KW-0496">Mitochondrion</keyword>
<dbReference type="UniPathway" id="UPA00232"/>
<dbReference type="AlphaFoldDB" id="A0A1E4SJL1"/>
<evidence type="ECO:0000256" key="7">
    <source>
        <dbReference type="ARBA" id="ARBA00023128"/>
    </source>
</evidence>
<keyword evidence="5" id="KW-0809">Transit peptide</keyword>
<evidence type="ECO:0000313" key="11">
    <source>
        <dbReference type="Proteomes" id="UP000094285"/>
    </source>
</evidence>
<evidence type="ECO:0000256" key="3">
    <source>
        <dbReference type="ARBA" id="ARBA00010766"/>
    </source>
</evidence>
<comment type="subcellular location">
    <subcellularLocation>
        <location evidence="1 8">Mitochondrion</location>
    </subcellularLocation>
</comment>
<protein>
    <recommendedName>
        <fullName evidence="8">Ubiquinone biosynthesis protein</fullName>
    </recommendedName>
</protein>
<dbReference type="GO" id="GO:0005743">
    <property type="term" value="C:mitochondrial inner membrane"/>
    <property type="evidence" value="ECO:0007669"/>
    <property type="project" value="EnsemblFungi"/>
</dbReference>
<evidence type="ECO:0000256" key="4">
    <source>
        <dbReference type="ARBA" id="ARBA00022688"/>
    </source>
</evidence>
<evidence type="ECO:0000256" key="2">
    <source>
        <dbReference type="ARBA" id="ARBA00004749"/>
    </source>
</evidence>
<comment type="similarity">
    <text evidence="3 8">Belongs to the COQ9 family.</text>
</comment>
<dbReference type="PANTHER" id="PTHR21427:SF19">
    <property type="entry name" value="UBIQUINONE BIOSYNTHESIS PROTEIN COQ9, MITOCHONDRIAL"/>
    <property type="match status" value="1"/>
</dbReference>
<dbReference type="NCBIfam" id="TIGR02396">
    <property type="entry name" value="diverge_rpsU"/>
    <property type="match status" value="1"/>
</dbReference>
<dbReference type="GO" id="GO:0006744">
    <property type="term" value="P:ubiquinone biosynthetic process"/>
    <property type="evidence" value="ECO:0007669"/>
    <property type="project" value="UniProtKB-UniRule"/>
</dbReference>
<dbReference type="GO" id="GO:0032991">
    <property type="term" value="C:protein-containing complex"/>
    <property type="evidence" value="ECO:0007669"/>
    <property type="project" value="EnsemblFungi"/>
</dbReference>
<dbReference type="InterPro" id="IPR013718">
    <property type="entry name" value="COQ9_C"/>
</dbReference>
<evidence type="ECO:0000259" key="9">
    <source>
        <dbReference type="Pfam" id="PF08511"/>
    </source>
</evidence>
<feature type="domain" description="COQ9 C-terminal" evidence="9">
    <location>
        <begin position="153"/>
        <end position="222"/>
    </location>
</feature>
<evidence type="ECO:0000256" key="5">
    <source>
        <dbReference type="ARBA" id="ARBA00022946"/>
    </source>
</evidence>
<comment type="pathway">
    <text evidence="2 8">Cofactor biosynthesis; ubiquinone biosynthesis.</text>
</comment>
<dbReference type="Proteomes" id="UP000094285">
    <property type="component" value="Unassembled WGS sequence"/>
</dbReference>
<proteinExistence type="inferred from homology"/>
<keyword evidence="11" id="KW-1185">Reference proteome</keyword>
<evidence type="ECO:0000256" key="6">
    <source>
        <dbReference type="ARBA" id="ARBA00023121"/>
    </source>
</evidence>
<accession>A0A1E4SJL1</accession>
<gene>
    <name evidence="10" type="ORF">CANTADRAFT_20924</name>
</gene>
<dbReference type="GO" id="GO:0008289">
    <property type="term" value="F:lipid binding"/>
    <property type="evidence" value="ECO:0007669"/>
    <property type="project" value="UniProtKB-UniRule"/>
</dbReference>
<dbReference type="STRING" id="984487.A0A1E4SJL1"/>
<dbReference type="RefSeq" id="XP_020064744.1">
    <property type="nucleotide sequence ID" value="XM_020206636.1"/>
</dbReference>